<dbReference type="Pfam" id="PF07690">
    <property type="entry name" value="MFS_1"/>
    <property type="match status" value="1"/>
</dbReference>
<feature type="transmembrane region" description="Helical" evidence="6">
    <location>
        <begin position="147"/>
        <end position="164"/>
    </location>
</feature>
<dbReference type="PANTHER" id="PTHR10924:SF6">
    <property type="entry name" value="SOLUTE CARRIER FAMILY 49 MEMBER A3"/>
    <property type="match status" value="1"/>
</dbReference>
<dbReference type="SUPFAM" id="SSF103473">
    <property type="entry name" value="MFS general substrate transporter"/>
    <property type="match status" value="1"/>
</dbReference>
<feature type="transmembrane region" description="Helical" evidence="6">
    <location>
        <begin position="212"/>
        <end position="232"/>
    </location>
</feature>
<feature type="compositionally biased region" description="Polar residues" evidence="5">
    <location>
        <begin position="1"/>
        <end position="12"/>
    </location>
</feature>
<keyword evidence="3 6" id="KW-1133">Transmembrane helix</keyword>
<evidence type="ECO:0000256" key="3">
    <source>
        <dbReference type="ARBA" id="ARBA00022989"/>
    </source>
</evidence>
<feature type="transmembrane region" description="Helical" evidence="6">
    <location>
        <begin position="406"/>
        <end position="425"/>
    </location>
</feature>
<gene>
    <name evidence="7" type="ORF">FIBSPDRAFT_794696</name>
</gene>
<name>A0A166EZ21_9AGAM</name>
<feature type="transmembrane region" description="Helical" evidence="6">
    <location>
        <begin position="373"/>
        <end position="394"/>
    </location>
</feature>
<evidence type="ECO:0000256" key="4">
    <source>
        <dbReference type="ARBA" id="ARBA00023136"/>
    </source>
</evidence>
<feature type="transmembrane region" description="Helical" evidence="6">
    <location>
        <begin position="280"/>
        <end position="298"/>
    </location>
</feature>
<feature type="transmembrane region" description="Helical" evidence="6">
    <location>
        <begin position="184"/>
        <end position="206"/>
    </location>
</feature>
<dbReference type="InterPro" id="IPR049680">
    <property type="entry name" value="FLVCR1-2_SLC49-like"/>
</dbReference>
<dbReference type="InterPro" id="IPR011701">
    <property type="entry name" value="MFS"/>
</dbReference>
<keyword evidence="4 6" id="KW-0472">Membrane</keyword>
<evidence type="ECO:0000313" key="7">
    <source>
        <dbReference type="EMBL" id="KZP16267.1"/>
    </source>
</evidence>
<dbReference type="Gene3D" id="1.20.1250.20">
    <property type="entry name" value="MFS general substrate transporter like domains"/>
    <property type="match status" value="1"/>
</dbReference>
<evidence type="ECO:0000256" key="2">
    <source>
        <dbReference type="ARBA" id="ARBA00022692"/>
    </source>
</evidence>
<evidence type="ECO:0000256" key="5">
    <source>
        <dbReference type="SAM" id="MobiDB-lite"/>
    </source>
</evidence>
<dbReference type="PANTHER" id="PTHR10924">
    <property type="entry name" value="MAJOR FACILITATOR SUPERFAMILY PROTEIN-RELATED"/>
    <property type="match status" value="1"/>
</dbReference>
<dbReference type="OrthoDB" id="422206at2759"/>
<dbReference type="Proteomes" id="UP000076532">
    <property type="component" value="Unassembled WGS sequence"/>
</dbReference>
<keyword evidence="8" id="KW-1185">Reference proteome</keyword>
<keyword evidence="2 6" id="KW-0812">Transmembrane</keyword>
<reference evidence="7 8" key="1">
    <citation type="journal article" date="2016" name="Mol. Biol. Evol.">
        <title>Comparative Genomics of Early-Diverging Mushroom-Forming Fungi Provides Insights into the Origins of Lignocellulose Decay Capabilities.</title>
        <authorList>
            <person name="Nagy L.G."/>
            <person name="Riley R."/>
            <person name="Tritt A."/>
            <person name="Adam C."/>
            <person name="Daum C."/>
            <person name="Floudas D."/>
            <person name="Sun H."/>
            <person name="Yadav J.S."/>
            <person name="Pangilinan J."/>
            <person name="Larsson K.H."/>
            <person name="Matsuura K."/>
            <person name="Barry K."/>
            <person name="Labutti K."/>
            <person name="Kuo R."/>
            <person name="Ohm R.A."/>
            <person name="Bhattacharya S.S."/>
            <person name="Shirouzu T."/>
            <person name="Yoshinaga Y."/>
            <person name="Martin F.M."/>
            <person name="Grigoriev I.V."/>
            <person name="Hibbett D.S."/>
        </authorList>
    </citation>
    <scope>NUCLEOTIDE SEQUENCE [LARGE SCALE GENOMIC DNA]</scope>
    <source>
        <strain evidence="7 8">CBS 109695</strain>
    </source>
</reference>
<evidence type="ECO:0000256" key="1">
    <source>
        <dbReference type="ARBA" id="ARBA00004141"/>
    </source>
</evidence>
<evidence type="ECO:0000313" key="8">
    <source>
        <dbReference type="Proteomes" id="UP000076532"/>
    </source>
</evidence>
<feature type="transmembrane region" description="Helical" evidence="6">
    <location>
        <begin position="310"/>
        <end position="333"/>
    </location>
</feature>
<dbReference type="InterPro" id="IPR036259">
    <property type="entry name" value="MFS_trans_sf"/>
</dbReference>
<protein>
    <submittedName>
        <fullName evidence="7">MFS general substrate transporter</fullName>
    </submittedName>
</protein>
<sequence length="488" mass="52518">MDSRAASPTNLPGASAENEKTTDDQKERVSTDQISVVPSLPPVYRLYKRRWLGLFALVCLNLVAALGQPWFGPISNDVAREFNLTLSQVNWLGNMVSLIFLPTSLLVPVLTNRFGLKSTCLIATFCLVASGWVRYAGTVVSGTKNAYALLMVSQGFIAIAQPLFQIIGPQFSQTWFDVNGRMTATMLVAVSNPVGGAVAQFVSPVFPTVRRSILVLAIISTAVAPLVLLIGVQPAIPPTHAGSKDPAGFVSLIKALFGMHPKNLTDEPDHYMEPRERLDFLIMFITFGLCVGQGNAFALLTGEIFVPYGYSAQMCGILGSTFLLVGLLAALVSAPIMDRVFTKNLAWVARIDAPCQGILWLSLIWAVKPDNLAGIFVVMVLLGLVTVPMLSVALELASEVTRNPDGAAALLWFNGNLISFVFVLIETALTDGRTGGPVPFSMHRALIFSGTLVLAGTFLNLGLQAKQSRRAVDEKRMSQLPLAPNNAA</sequence>
<accession>A0A166EZ21</accession>
<feature type="transmembrane region" description="Helical" evidence="6">
    <location>
        <begin position="91"/>
        <end position="111"/>
    </location>
</feature>
<feature type="transmembrane region" description="Helical" evidence="6">
    <location>
        <begin position="51"/>
        <end position="71"/>
    </location>
</feature>
<dbReference type="AlphaFoldDB" id="A0A166EZ21"/>
<feature type="compositionally biased region" description="Basic and acidic residues" evidence="5">
    <location>
        <begin position="17"/>
        <end position="30"/>
    </location>
</feature>
<feature type="transmembrane region" description="Helical" evidence="6">
    <location>
        <begin position="445"/>
        <end position="463"/>
    </location>
</feature>
<organism evidence="7 8">
    <name type="scientific">Athelia psychrophila</name>
    <dbReference type="NCBI Taxonomy" id="1759441"/>
    <lineage>
        <taxon>Eukaryota</taxon>
        <taxon>Fungi</taxon>
        <taxon>Dikarya</taxon>
        <taxon>Basidiomycota</taxon>
        <taxon>Agaricomycotina</taxon>
        <taxon>Agaricomycetes</taxon>
        <taxon>Agaricomycetidae</taxon>
        <taxon>Atheliales</taxon>
        <taxon>Atheliaceae</taxon>
        <taxon>Athelia</taxon>
    </lineage>
</organism>
<comment type="subcellular location">
    <subcellularLocation>
        <location evidence="1">Membrane</location>
        <topology evidence="1">Multi-pass membrane protein</topology>
    </subcellularLocation>
</comment>
<feature type="region of interest" description="Disordered" evidence="5">
    <location>
        <begin position="1"/>
        <end position="31"/>
    </location>
</feature>
<dbReference type="EMBL" id="KV417595">
    <property type="protein sequence ID" value="KZP16267.1"/>
    <property type="molecule type" value="Genomic_DNA"/>
</dbReference>
<dbReference type="GO" id="GO:0022857">
    <property type="term" value="F:transmembrane transporter activity"/>
    <property type="evidence" value="ECO:0007669"/>
    <property type="project" value="InterPro"/>
</dbReference>
<proteinExistence type="predicted"/>
<dbReference type="GO" id="GO:0016020">
    <property type="term" value="C:membrane"/>
    <property type="evidence" value="ECO:0007669"/>
    <property type="project" value="UniProtKB-SubCell"/>
</dbReference>
<evidence type="ECO:0000256" key="6">
    <source>
        <dbReference type="SAM" id="Phobius"/>
    </source>
</evidence>